<proteinExistence type="predicted"/>
<dbReference type="InterPro" id="IPR040260">
    <property type="entry name" value="RFA2-like"/>
</dbReference>
<dbReference type="SUPFAM" id="SSF46785">
    <property type="entry name" value="Winged helix' DNA-binding domain"/>
    <property type="match status" value="1"/>
</dbReference>
<dbReference type="Pfam" id="PF08784">
    <property type="entry name" value="RPA_C"/>
    <property type="match status" value="1"/>
</dbReference>
<keyword evidence="2" id="KW-0235">DNA replication</keyword>
<dbReference type="Proteomes" id="UP001600064">
    <property type="component" value="Unassembled WGS sequence"/>
</dbReference>
<gene>
    <name evidence="7" type="ORF">VTJ83DRAFT_4948</name>
</gene>
<feature type="compositionally biased region" description="Gly residues" evidence="5">
    <location>
        <begin position="13"/>
        <end position="24"/>
    </location>
</feature>
<dbReference type="CDD" id="cd04478">
    <property type="entry name" value="RPA2_DBD_D"/>
    <property type="match status" value="1"/>
</dbReference>
<keyword evidence="8" id="KW-1185">Reference proteome</keyword>
<dbReference type="RefSeq" id="XP_070866398.1">
    <property type="nucleotide sequence ID" value="XM_071011493.1"/>
</dbReference>
<keyword evidence="4" id="KW-0539">Nucleus</keyword>
<name>A0ABR4DBE8_9PEZI</name>
<organism evidence="7 8">
    <name type="scientific">Remersonia thermophila</name>
    <dbReference type="NCBI Taxonomy" id="72144"/>
    <lineage>
        <taxon>Eukaryota</taxon>
        <taxon>Fungi</taxon>
        <taxon>Dikarya</taxon>
        <taxon>Ascomycota</taxon>
        <taxon>Pezizomycotina</taxon>
        <taxon>Sordariomycetes</taxon>
        <taxon>Sordariomycetidae</taxon>
        <taxon>Sordariales</taxon>
        <taxon>Sordariales incertae sedis</taxon>
        <taxon>Remersonia</taxon>
    </lineage>
</organism>
<dbReference type="PANTHER" id="PTHR13989">
    <property type="entry name" value="REPLICATION PROTEIN A-RELATED"/>
    <property type="match status" value="1"/>
</dbReference>
<dbReference type="InterPro" id="IPR036390">
    <property type="entry name" value="WH_DNA-bd_sf"/>
</dbReference>
<evidence type="ECO:0000313" key="8">
    <source>
        <dbReference type="Proteomes" id="UP001600064"/>
    </source>
</evidence>
<dbReference type="PANTHER" id="PTHR13989:SF16">
    <property type="entry name" value="REPLICATION PROTEIN A2"/>
    <property type="match status" value="1"/>
</dbReference>
<dbReference type="InterPro" id="IPR014892">
    <property type="entry name" value="RPA_C"/>
</dbReference>
<keyword evidence="3" id="KW-0238">DNA-binding</keyword>
<feature type="domain" description="Replication protein A C-terminal" evidence="6">
    <location>
        <begin position="167"/>
        <end position="277"/>
    </location>
</feature>
<evidence type="ECO:0000256" key="5">
    <source>
        <dbReference type="SAM" id="MobiDB-lite"/>
    </source>
</evidence>
<accession>A0ABR4DBE8</accession>
<comment type="subcellular location">
    <subcellularLocation>
        <location evidence="1">Nucleus</location>
    </subcellularLocation>
</comment>
<dbReference type="InterPro" id="IPR014646">
    <property type="entry name" value="Rfa2/RPA32"/>
</dbReference>
<sequence>MSSYGGYQRTGYGAQGGEDGGGFMSGSQQPQNSQSNEKGSFRDESLRPVTIKQIIDCKEAYPGADLAIDGHLSKQVTIVGQVRSVTAQSIAVIYRIDDGTGIIEARKYFTNGQSAEDVPTYAPNTYVRIFGRLQTYNNKRHLGVVAMRAIDDFNEVSYHLLEATYVHLFLVKGGSLTGAGAGAQHDGNAAMDAGGGDGMFVDNGYGAAGDPQAAANARLGSVSRNARAVYKYLATLHGESAHLSVVKRNTGLSENDILAGAGELLENGMIYTTEDDETWAVLDM</sequence>
<evidence type="ECO:0000256" key="4">
    <source>
        <dbReference type="ARBA" id="ARBA00023242"/>
    </source>
</evidence>
<evidence type="ECO:0000313" key="7">
    <source>
        <dbReference type="EMBL" id="KAL2267671.1"/>
    </source>
</evidence>
<feature type="region of interest" description="Disordered" evidence="5">
    <location>
        <begin position="1"/>
        <end position="43"/>
    </location>
</feature>
<comment type="caution">
    <text evidence="7">The sequence shown here is derived from an EMBL/GenBank/DDBJ whole genome shotgun (WGS) entry which is preliminary data.</text>
</comment>
<dbReference type="SUPFAM" id="SSF50249">
    <property type="entry name" value="Nucleic acid-binding proteins"/>
    <property type="match status" value="1"/>
</dbReference>
<evidence type="ECO:0000256" key="2">
    <source>
        <dbReference type="ARBA" id="ARBA00022705"/>
    </source>
</evidence>
<reference evidence="7 8" key="1">
    <citation type="journal article" date="2024" name="Commun. Biol.">
        <title>Comparative genomic analysis of thermophilic fungi reveals convergent evolutionary adaptations and gene losses.</title>
        <authorList>
            <person name="Steindorff A.S."/>
            <person name="Aguilar-Pontes M.V."/>
            <person name="Robinson A.J."/>
            <person name="Andreopoulos B."/>
            <person name="LaButti K."/>
            <person name="Kuo A."/>
            <person name="Mondo S."/>
            <person name="Riley R."/>
            <person name="Otillar R."/>
            <person name="Haridas S."/>
            <person name="Lipzen A."/>
            <person name="Grimwood J."/>
            <person name="Schmutz J."/>
            <person name="Clum A."/>
            <person name="Reid I.D."/>
            <person name="Moisan M.C."/>
            <person name="Butler G."/>
            <person name="Nguyen T.T.M."/>
            <person name="Dewar K."/>
            <person name="Conant G."/>
            <person name="Drula E."/>
            <person name="Henrissat B."/>
            <person name="Hansel C."/>
            <person name="Singer S."/>
            <person name="Hutchinson M.I."/>
            <person name="de Vries R.P."/>
            <person name="Natvig D.O."/>
            <person name="Powell A.J."/>
            <person name="Tsang A."/>
            <person name="Grigoriev I.V."/>
        </authorList>
    </citation>
    <scope>NUCLEOTIDE SEQUENCE [LARGE SCALE GENOMIC DNA]</scope>
    <source>
        <strain evidence="7 8">ATCC 22073</strain>
    </source>
</reference>
<evidence type="ECO:0000256" key="3">
    <source>
        <dbReference type="ARBA" id="ARBA00023125"/>
    </source>
</evidence>
<dbReference type="Gene3D" id="2.40.50.140">
    <property type="entry name" value="Nucleic acid-binding proteins"/>
    <property type="match status" value="1"/>
</dbReference>
<dbReference type="EMBL" id="JAZGUE010000004">
    <property type="protein sequence ID" value="KAL2267671.1"/>
    <property type="molecule type" value="Genomic_DNA"/>
</dbReference>
<dbReference type="InterPro" id="IPR012340">
    <property type="entry name" value="NA-bd_OB-fold"/>
</dbReference>
<dbReference type="PIRSF" id="PIRSF036949">
    <property type="entry name" value="RPA32"/>
    <property type="match status" value="1"/>
</dbReference>
<dbReference type="GeneID" id="98126137"/>
<feature type="compositionally biased region" description="Low complexity" evidence="5">
    <location>
        <begin position="25"/>
        <end position="36"/>
    </location>
</feature>
<evidence type="ECO:0000259" key="6">
    <source>
        <dbReference type="Pfam" id="PF08784"/>
    </source>
</evidence>
<evidence type="ECO:0000256" key="1">
    <source>
        <dbReference type="ARBA" id="ARBA00004123"/>
    </source>
</evidence>
<protein>
    <recommendedName>
        <fullName evidence="6">Replication protein A C-terminal domain-containing protein</fullName>
    </recommendedName>
</protein>